<protein>
    <submittedName>
        <fullName evidence="1">Uncharacterized protein</fullName>
    </submittedName>
</protein>
<dbReference type="Proteomes" id="UP001596250">
    <property type="component" value="Unassembled WGS sequence"/>
</dbReference>
<evidence type="ECO:0000313" key="2">
    <source>
        <dbReference type="Proteomes" id="UP001596250"/>
    </source>
</evidence>
<proteinExistence type="predicted"/>
<name>A0ABW1IQN1_9BACL</name>
<accession>A0ABW1IQN1</accession>
<evidence type="ECO:0000313" key="1">
    <source>
        <dbReference type="EMBL" id="MFC5987422.1"/>
    </source>
</evidence>
<organism evidence="1 2">
    <name type="scientific">Marinicrinis lubricantis</name>
    <dbReference type="NCBI Taxonomy" id="2086470"/>
    <lineage>
        <taxon>Bacteria</taxon>
        <taxon>Bacillati</taxon>
        <taxon>Bacillota</taxon>
        <taxon>Bacilli</taxon>
        <taxon>Bacillales</taxon>
        <taxon>Paenibacillaceae</taxon>
    </lineage>
</organism>
<dbReference type="EMBL" id="JBHSQV010000162">
    <property type="protein sequence ID" value="MFC5987422.1"/>
    <property type="molecule type" value="Genomic_DNA"/>
</dbReference>
<sequence length="60" mass="7055">MVKIFNNNKELVLEVDDQNVLENEWLSIELSKGRYYIFVENRLTSNNAAYRLSINMEGES</sequence>
<gene>
    <name evidence="1" type="ORF">ACFPXP_13515</name>
</gene>
<keyword evidence="2" id="KW-1185">Reference proteome</keyword>
<reference evidence="2" key="1">
    <citation type="journal article" date="2019" name="Int. J. Syst. Evol. Microbiol.">
        <title>The Global Catalogue of Microorganisms (GCM) 10K type strain sequencing project: providing services to taxonomists for standard genome sequencing and annotation.</title>
        <authorList>
            <consortium name="The Broad Institute Genomics Platform"/>
            <consortium name="The Broad Institute Genome Sequencing Center for Infectious Disease"/>
            <person name="Wu L."/>
            <person name="Ma J."/>
        </authorList>
    </citation>
    <scope>NUCLEOTIDE SEQUENCE [LARGE SCALE GENOMIC DNA]</scope>
    <source>
        <strain evidence="2">CCM 8749</strain>
    </source>
</reference>
<dbReference type="RefSeq" id="WP_379894798.1">
    <property type="nucleotide sequence ID" value="NZ_CBCSCT010000041.1"/>
</dbReference>
<comment type="caution">
    <text evidence="1">The sequence shown here is derived from an EMBL/GenBank/DDBJ whole genome shotgun (WGS) entry which is preliminary data.</text>
</comment>